<gene>
    <name evidence="1" type="ORF">VNO80_29840</name>
</gene>
<accession>A0AAN9QF93</accession>
<dbReference type="Proteomes" id="UP001374584">
    <property type="component" value="Unassembled WGS sequence"/>
</dbReference>
<evidence type="ECO:0000313" key="2">
    <source>
        <dbReference type="Proteomes" id="UP001374584"/>
    </source>
</evidence>
<evidence type="ECO:0000313" key="1">
    <source>
        <dbReference type="EMBL" id="KAK7333079.1"/>
    </source>
</evidence>
<proteinExistence type="predicted"/>
<comment type="caution">
    <text evidence="1">The sequence shown here is derived from an EMBL/GenBank/DDBJ whole genome shotgun (WGS) entry which is preliminary data.</text>
</comment>
<name>A0AAN9QF93_PHACN</name>
<organism evidence="1 2">
    <name type="scientific">Phaseolus coccineus</name>
    <name type="common">Scarlet runner bean</name>
    <name type="synonym">Phaseolus multiflorus</name>
    <dbReference type="NCBI Taxonomy" id="3886"/>
    <lineage>
        <taxon>Eukaryota</taxon>
        <taxon>Viridiplantae</taxon>
        <taxon>Streptophyta</taxon>
        <taxon>Embryophyta</taxon>
        <taxon>Tracheophyta</taxon>
        <taxon>Spermatophyta</taxon>
        <taxon>Magnoliopsida</taxon>
        <taxon>eudicotyledons</taxon>
        <taxon>Gunneridae</taxon>
        <taxon>Pentapetalae</taxon>
        <taxon>rosids</taxon>
        <taxon>fabids</taxon>
        <taxon>Fabales</taxon>
        <taxon>Fabaceae</taxon>
        <taxon>Papilionoideae</taxon>
        <taxon>50 kb inversion clade</taxon>
        <taxon>NPAAA clade</taxon>
        <taxon>indigoferoid/millettioid clade</taxon>
        <taxon>Phaseoleae</taxon>
        <taxon>Phaseolus</taxon>
    </lineage>
</organism>
<sequence length="116" mass="12947">MGFSYSNRNNMVSNLRQESNEESNFFSRNYGYGQTLVLYHSKLFINLDGSTITEDSFNNKGKGNQDFSSAHIRTKQTYPSPSPAAAIHTVSDTPNQHHSFSNEGISAYGCSFFNST</sequence>
<reference evidence="1 2" key="1">
    <citation type="submission" date="2024-01" db="EMBL/GenBank/DDBJ databases">
        <title>The genomes of 5 underutilized Papilionoideae crops provide insights into root nodulation and disease resistanc.</title>
        <authorList>
            <person name="Jiang F."/>
        </authorList>
    </citation>
    <scope>NUCLEOTIDE SEQUENCE [LARGE SCALE GENOMIC DNA]</scope>
    <source>
        <strain evidence="1">JINMINGXINNONG_FW02</strain>
        <tissue evidence="1">Leaves</tissue>
    </source>
</reference>
<keyword evidence="2" id="KW-1185">Reference proteome</keyword>
<dbReference type="EMBL" id="JAYMYR010000011">
    <property type="protein sequence ID" value="KAK7333079.1"/>
    <property type="molecule type" value="Genomic_DNA"/>
</dbReference>
<dbReference type="AlphaFoldDB" id="A0AAN9QF93"/>
<protein>
    <submittedName>
        <fullName evidence="1">Uncharacterized protein</fullName>
    </submittedName>
</protein>